<keyword evidence="4 6" id="KW-0274">FAD</keyword>
<dbReference type="InterPro" id="IPR052161">
    <property type="entry name" value="Mycobact_Acyl-CoA_DH"/>
</dbReference>
<dbReference type="InterPro" id="IPR037069">
    <property type="entry name" value="AcylCoA_DH/ox_N_sf"/>
</dbReference>
<dbReference type="Pfam" id="PF02771">
    <property type="entry name" value="Acyl-CoA_dh_N"/>
    <property type="match status" value="1"/>
</dbReference>
<evidence type="ECO:0000256" key="2">
    <source>
        <dbReference type="ARBA" id="ARBA00009347"/>
    </source>
</evidence>
<dbReference type="Gene3D" id="1.10.540.10">
    <property type="entry name" value="Acyl-CoA dehydrogenase/oxidase, N-terminal domain"/>
    <property type="match status" value="1"/>
</dbReference>
<evidence type="ECO:0000256" key="4">
    <source>
        <dbReference type="ARBA" id="ARBA00022827"/>
    </source>
</evidence>
<dbReference type="FunFam" id="2.40.110.10:FF:000011">
    <property type="entry name" value="Acyl-CoA dehydrogenase FadE34"/>
    <property type="match status" value="1"/>
</dbReference>
<evidence type="ECO:0000313" key="11">
    <source>
        <dbReference type="Proteomes" id="UP000727993"/>
    </source>
</evidence>
<dbReference type="InterPro" id="IPR009075">
    <property type="entry name" value="AcylCo_DH/oxidase_C"/>
</dbReference>
<name>A0A936NFH2_9ACTN</name>
<comment type="similarity">
    <text evidence="2 6">Belongs to the acyl-CoA dehydrogenase family.</text>
</comment>
<comment type="cofactor">
    <cofactor evidence="1 6">
        <name>FAD</name>
        <dbReference type="ChEBI" id="CHEBI:57692"/>
    </cofactor>
</comment>
<dbReference type="Gene3D" id="1.20.140.10">
    <property type="entry name" value="Butyryl-CoA Dehydrogenase, subunit A, domain 3"/>
    <property type="match status" value="1"/>
</dbReference>
<dbReference type="AlphaFoldDB" id="A0A936NFH2"/>
<dbReference type="GO" id="GO:0050660">
    <property type="term" value="F:flavin adenine dinucleotide binding"/>
    <property type="evidence" value="ECO:0007669"/>
    <property type="project" value="InterPro"/>
</dbReference>
<dbReference type="Pfam" id="PF02770">
    <property type="entry name" value="Acyl-CoA_dh_M"/>
    <property type="match status" value="1"/>
</dbReference>
<dbReference type="PANTHER" id="PTHR43292">
    <property type="entry name" value="ACYL-COA DEHYDROGENASE"/>
    <property type="match status" value="1"/>
</dbReference>
<comment type="caution">
    <text evidence="10">The sequence shown here is derived from an EMBL/GenBank/DDBJ whole genome shotgun (WGS) entry which is preliminary data.</text>
</comment>
<dbReference type="InterPro" id="IPR013786">
    <property type="entry name" value="AcylCoA_DH/ox_N"/>
</dbReference>
<evidence type="ECO:0000259" key="7">
    <source>
        <dbReference type="Pfam" id="PF00441"/>
    </source>
</evidence>
<organism evidence="10 11">
    <name type="scientific">Candidatus Neomicrothrix subdominans</name>
    <dbReference type="NCBI Taxonomy" id="2954438"/>
    <lineage>
        <taxon>Bacteria</taxon>
        <taxon>Bacillati</taxon>
        <taxon>Actinomycetota</taxon>
        <taxon>Acidimicrobiia</taxon>
        <taxon>Acidimicrobiales</taxon>
        <taxon>Microthrixaceae</taxon>
        <taxon>Candidatus Neomicrothrix</taxon>
    </lineage>
</organism>
<evidence type="ECO:0000259" key="9">
    <source>
        <dbReference type="Pfam" id="PF02771"/>
    </source>
</evidence>
<feature type="domain" description="Acyl-CoA dehydrogenase/oxidase N-terminal" evidence="9">
    <location>
        <begin position="20"/>
        <end position="102"/>
    </location>
</feature>
<dbReference type="EMBL" id="JADJZA010000009">
    <property type="protein sequence ID" value="MBK9298433.1"/>
    <property type="molecule type" value="Genomic_DNA"/>
</dbReference>
<feature type="domain" description="Acyl-CoA dehydrogenase/oxidase C-terminal" evidence="7">
    <location>
        <begin position="213"/>
        <end position="366"/>
    </location>
</feature>
<gene>
    <name evidence="10" type="ORF">IPN02_16715</name>
</gene>
<accession>A0A936NFH2</accession>
<evidence type="ECO:0000256" key="5">
    <source>
        <dbReference type="ARBA" id="ARBA00023002"/>
    </source>
</evidence>
<dbReference type="Pfam" id="PF00441">
    <property type="entry name" value="Acyl-CoA_dh_1"/>
    <property type="match status" value="1"/>
</dbReference>
<dbReference type="InterPro" id="IPR036250">
    <property type="entry name" value="AcylCo_DH-like_C"/>
</dbReference>
<dbReference type="PANTHER" id="PTHR43292:SF4">
    <property type="entry name" value="ACYL-COA DEHYDROGENASE FADE34"/>
    <property type="match status" value="1"/>
</dbReference>
<sequence>MNELTNELDPVEQRRLLRAWLADHRSPTPRQLAEAGLVAPHWPRPWGLHADPHLQLLVAEELAAANVVVPDSTIGLGWAGPTILAGGTEAQHRRWLPGILDGTEMWTQLFSEPDAGSDLASLRTSAERDGDHYVVNGQKIWSTWANRSQWGILLARTDATVAKHQGISYFVVDMATPGVEVRKIIEMTGGNHFNETFFNEVRIPVENRIGAEGSGWRLATVTLGNERVALSEGGVLWGMGPTFGECMDEIRRRSAAGTPVSRQQAAKVYSDGFVTNLLTQKIVDAMLRGEDPSPFASIRKAKADANAQALLDLICDLAGPAGMLGIQNEEAETTDPWHWAYLFSRALTIGGGTSEIQRNIIGERLLGLPREPRPQP</sequence>
<keyword evidence="5 6" id="KW-0560">Oxidoreductase</keyword>
<dbReference type="GO" id="GO:0016627">
    <property type="term" value="F:oxidoreductase activity, acting on the CH-CH group of donors"/>
    <property type="evidence" value="ECO:0007669"/>
    <property type="project" value="InterPro"/>
</dbReference>
<evidence type="ECO:0000256" key="6">
    <source>
        <dbReference type="RuleBase" id="RU362125"/>
    </source>
</evidence>
<reference evidence="10 11" key="1">
    <citation type="submission" date="2020-10" db="EMBL/GenBank/DDBJ databases">
        <title>Connecting structure to function with the recovery of over 1000 high-quality activated sludge metagenome-assembled genomes encoding full-length rRNA genes using long-read sequencing.</title>
        <authorList>
            <person name="Singleton C.M."/>
            <person name="Petriglieri F."/>
            <person name="Kristensen J.M."/>
            <person name="Kirkegaard R.H."/>
            <person name="Michaelsen T.Y."/>
            <person name="Andersen M.H."/>
            <person name="Karst S.M."/>
            <person name="Dueholm M.S."/>
            <person name="Nielsen P.H."/>
            <person name="Albertsen M."/>
        </authorList>
    </citation>
    <scope>NUCLEOTIDE SEQUENCE [LARGE SCALE GENOMIC DNA]</scope>
    <source>
        <strain evidence="10">Lyne_18-Q3-R50-59_MAXAC.006</strain>
    </source>
</reference>
<protein>
    <submittedName>
        <fullName evidence="10">Acyl-CoA dehydrogenase family protein</fullName>
    </submittedName>
</protein>
<dbReference type="SUPFAM" id="SSF56645">
    <property type="entry name" value="Acyl-CoA dehydrogenase NM domain-like"/>
    <property type="match status" value="1"/>
</dbReference>
<keyword evidence="3 6" id="KW-0285">Flavoprotein</keyword>
<dbReference type="Gene3D" id="2.40.110.10">
    <property type="entry name" value="Butyryl-CoA Dehydrogenase, subunit A, domain 2"/>
    <property type="match status" value="1"/>
</dbReference>
<feature type="domain" description="Acyl-CoA oxidase/dehydrogenase middle" evidence="8">
    <location>
        <begin position="110"/>
        <end position="199"/>
    </location>
</feature>
<dbReference type="InterPro" id="IPR006091">
    <property type="entry name" value="Acyl-CoA_Oxase/DH_mid-dom"/>
</dbReference>
<proteinExistence type="inferred from homology"/>
<dbReference type="InterPro" id="IPR046373">
    <property type="entry name" value="Acyl-CoA_Oxase/DH_mid-dom_sf"/>
</dbReference>
<dbReference type="InterPro" id="IPR009100">
    <property type="entry name" value="AcylCoA_DH/oxidase_NM_dom_sf"/>
</dbReference>
<dbReference type="SUPFAM" id="SSF47203">
    <property type="entry name" value="Acyl-CoA dehydrogenase C-terminal domain-like"/>
    <property type="match status" value="1"/>
</dbReference>
<evidence type="ECO:0000256" key="1">
    <source>
        <dbReference type="ARBA" id="ARBA00001974"/>
    </source>
</evidence>
<evidence type="ECO:0000256" key="3">
    <source>
        <dbReference type="ARBA" id="ARBA00022630"/>
    </source>
</evidence>
<dbReference type="Proteomes" id="UP000727993">
    <property type="component" value="Unassembled WGS sequence"/>
</dbReference>
<evidence type="ECO:0000259" key="8">
    <source>
        <dbReference type="Pfam" id="PF02770"/>
    </source>
</evidence>
<dbReference type="GO" id="GO:0005886">
    <property type="term" value="C:plasma membrane"/>
    <property type="evidence" value="ECO:0007669"/>
    <property type="project" value="TreeGrafter"/>
</dbReference>
<evidence type="ECO:0000313" key="10">
    <source>
        <dbReference type="EMBL" id="MBK9298433.1"/>
    </source>
</evidence>